<evidence type="ECO:0000313" key="3">
    <source>
        <dbReference type="Proteomes" id="UP000371041"/>
    </source>
</evidence>
<evidence type="ECO:0000313" key="2">
    <source>
        <dbReference type="EMBL" id="QGK68487.1"/>
    </source>
</evidence>
<evidence type="ECO:0000256" key="1">
    <source>
        <dbReference type="SAM" id="Phobius"/>
    </source>
</evidence>
<dbReference type="AlphaFoldDB" id="A0A5Q3QCF6"/>
<proteinExistence type="predicted"/>
<keyword evidence="1" id="KW-1133">Transmembrane helix</keyword>
<protein>
    <submittedName>
        <fullName evidence="2">Uncharacterized protein</fullName>
    </submittedName>
</protein>
<organism evidence="2 3">
    <name type="scientific">Allosaccharopolyspora coralli</name>
    <dbReference type="NCBI Taxonomy" id="2665642"/>
    <lineage>
        <taxon>Bacteria</taxon>
        <taxon>Bacillati</taxon>
        <taxon>Actinomycetota</taxon>
        <taxon>Actinomycetes</taxon>
        <taxon>Pseudonocardiales</taxon>
        <taxon>Pseudonocardiaceae</taxon>
        <taxon>Allosaccharopolyspora</taxon>
    </lineage>
</organism>
<reference evidence="3" key="1">
    <citation type="submission" date="2019-11" db="EMBL/GenBank/DDBJ databases">
        <title>The complete genome sequence of Saccharopolyspora sp. E2A.</title>
        <authorList>
            <person name="Zhang G."/>
        </authorList>
    </citation>
    <scope>NUCLEOTIDE SEQUENCE [LARGE SCALE GENOMIC DNA]</scope>
    <source>
        <strain evidence="3">E2A</strain>
    </source>
</reference>
<keyword evidence="3" id="KW-1185">Reference proteome</keyword>
<gene>
    <name evidence="2" type="ORF">GIY23_01980</name>
</gene>
<dbReference type="Proteomes" id="UP000371041">
    <property type="component" value="Chromosome"/>
</dbReference>
<dbReference type="KEGG" id="sace:GIY23_01980"/>
<sequence>MLGLILQTLGLLADLGIGYLAGAVRDRVLHRTTTRTLLERLAAGVYGTLATLLLAGTVR</sequence>
<keyword evidence="1" id="KW-0472">Membrane</keyword>
<name>A0A5Q3QCF6_9PSEU</name>
<keyword evidence="1" id="KW-0812">Transmembrane</keyword>
<feature type="transmembrane region" description="Helical" evidence="1">
    <location>
        <begin position="41"/>
        <end position="58"/>
    </location>
</feature>
<accession>A0A5Q3QCF6</accession>
<dbReference type="EMBL" id="CP045929">
    <property type="protein sequence ID" value="QGK68487.1"/>
    <property type="molecule type" value="Genomic_DNA"/>
</dbReference>